<reference evidence="2" key="1">
    <citation type="submission" date="2020-03" db="EMBL/GenBank/DDBJ databases">
        <authorList>
            <person name="Weist P."/>
        </authorList>
    </citation>
    <scope>NUCLEOTIDE SEQUENCE</scope>
</reference>
<name>A0A9N7UJI8_PLEPL</name>
<evidence type="ECO:0000256" key="1">
    <source>
        <dbReference type="SAM" id="MobiDB-lite"/>
    </source>
</evidence>
<accession>A0A9N7UJI8</accession>
<evidence type="ECO:0000313" key="3">
    <source>
        <dbReference type="Proteomes" id="UP001153269"/>
    </source>
</evidence>
<sequence>MLPPSCGDDFLKALAAAVGLGHLNRRGHTSTSEQRCLTDAAKTKKDSRVRLVPGFDWALFMISQEYLDTVGHPGTLDCRLSNDKDGLRCVYRAGGVLNDPVGVSVNSADYLHLLIIRGSRSAGRNRPQTPPYEQPAIQNKRKTRFRNLEGKPR</sequence>
<dbReference type="AlphaFoldDB" id="A0A9N7UJI8"/>
<evidence type="ECO:0000313" key="2">
    <source>
        <dbReference type="EMBL" id="CAB1431248.1"/>
    </source>
</evidence>
<comment type="caution">
    <text evidence="2">The sequence shown here is derived from an EMBL/GenBank/DDBJ whole genome shotgun (WGS) entry which is preliminary data.</text>
</comment>
<gene>
    <name evidence="2" type="ORF">PLEPLA_LOCUS19293</name>
</gene>
<organism evidence="2 3">
    <name type="scientific">Pleuronectes platessa</name>
    <name type="common">European plaice</name>
    <dbReference type="NCBI Taxonomy" id="8262"/>
    <lineage>
        <taxon>Eukaryota</taxon>
        <taxon>Metazoa</taxon>
        <taxon>Chordata</taxon>
        <taxon>Craniata</taxon>
        <taxon>Vertebrata</taxon>
        <taxon>Euteleostomi</taxon>
        <taxon>Actinopterygii</taxon>
        <taxon>Neopterygii</taxon>
        <taxon>Teleostei</taxon>
        <taxon>Neoteleostei</taxon>
        <taxon>Acanthomorphata</taxon>
        <taxon>Carangaria</taxon>
        <taxon>Pleuronectiformes</taxon>
        <taxon>Pleuronectoidei</taxon>
        <taxon>Pleuronectidae</taxon>
        <taxon>Pleuronectes</taxon>
    </lineage>
</organism>
<keyword evidence="3" id="KW-1185">Reference proteome</keyword>
<dbReference type="EMBL" id="CADEAL010001324">
    <property type="protein sequence ID" value="CAB1431248.1"/>
    <property type="molecule type" value="Genomic_DNA"/>
</dbReference>
<protein>
    <submittedName>
        <fullName evidence="2">Uncharacterized protein</fullName>
    </submittedName>
</protein>
<proteinExistence type="predicted"/>
<feature type="region of interest" description="Disordered" evidence="1">
    <location>
        <begin position="122"/>
        <end position="153"/>
    </location>
</feature>
<dbReference type="Proteomes" id="UP001153269">
    <property type="component" value="Unassembled WGS sequence"/>
</dbReference>